<dbReference type="AlphaFoldDB" id="A0A2A6BMD6"/>
<proteinExistence type="predicted"/>
<evidence type="ECO:0000256" key="1">
    <source>
        <dbReference type="SAM" id="MobiDB-lite"/>
    </source>
</evidence>
<evidence type="ECO:0000313" key="3">
    <source>
        <dbReference type="Proteomes" id="UP000005239"/>
    </source>
</evidence>
<reference evidence="2" key="2">
    <citation type="submission" date="2022-06" db="UniProtKB">
        <authorList>
            <consortium name="EnsemblMetazoa"/>
        </authorList>
    </citation>
    <scope>IDENTIFICATION</scope>
    <source>
        <strain evidence="2">PS312</strain>
    </source>
</reference>
<reference evidence="3" key="1">
    <citation type="journal article" date="2008" name="Nat. Genet.">
        <title>The Pristionchus pacificus genome provides a unique perspective on nematode lifestyle and parasitism.</title>
        <authorList>
            <person name="Dieterich C."/>
            <person name="Clifton S.W."/>
            <person name="Schuster L.N."/>
            <person name="Chinwalla A."/>
            <person name="Delehaunty K."/>
            <person name="Dinkelacker I."/>
            <person name="Fulton L."/>
            <person name="Fulton R."/>
            <person name="Godfrey J."/>
            <person name="Minx P."/>
            <person name="Mitreva M."/>
            <person name="Roeseler W."/>
            <person name="Tian H."/>
            <person name="Witte H."/>
            <person name="Yang S.P."/>
            <person name="Wilson R.K."/>
            <person name="Sommer R.J."/>
        </authorList>
    </citation>
    <scope>NUCLEOTIDE SEQUENCE [LARGE SCALE GENOMIC DNA]</scope>
    <source>
        <strain evidence="3">PS312</strain>
    </source>
</reference>
<dbReference type="Gene3D" id="3.40.1080.20">
    <property type="entry name" value="Acetyl-CoA hydrolase/transferase C-terminal domain"/>
    <property type="match status" value="1"/>
</dbReference>
<accession>A0A8R1YQ90</accession>
<dbReference type="Proteomes" id="UP000005239">
    <property type="component" value="Unassembled WGS sequence"/>
</dbReference>
<protein>
    <submittedName>
        <fullName evidence="2">Uncharacterized protein</fullName>
    </submittedName>
</protein>
<accession>A0A2A6BMD6</accession>
<sequence>MEDEEFSMYENRFGSRDLSLQAAAAAESLNSTSFLDQIDDGIGELRAHPEQLERNPSSSRVFDVDKTGLGVRAAYVHPSSASSSLIDQSDDDMGGRQSTTLWNADKSSAAIHGMEEDDSEEKDEENEGGRGGDQGSVFLDDSGKYFYHRPLESCNEDLSMFLLGSDVYVNDEPPDHAPLITGTGRFVYVTNVTSKSDVKKCKVDLSGKWNEKGNKDKGILGCRETTSSCTVTETDGCYVRDSSGNRLLQKSVAFKPDNRRLRRRIWVDLSHQKEPIQRVVTEYYFKEPGEVIRLTGTKRVDDDKKMEIKRALLIKTTKQISAEHDDVTTSQIQNITRNVPERRKLNVGRKKEIDWAELEKELRQNEFLKASVVKNDLQMLICWNTEVLKVFAASLPTARELENSRRDDLSLLSLPTDERNAKIREQFESRGARPGQCFVDITFERDTFYCGKLLSLNTLFRKKDDHQVPSFPVAFFFSKKHRKLELIEFTRTISQAVIDLGPSFTDRRVRSIVRDGESGLDGILQSPLFECCTVLRCEVHMRKNCKDALSDEGDSVASFVLGFTSRGCRESGLMDCCTVGAANRALLSVKERKVFSPGAIEWIEDRLERYYKTNGLPNRLRGGHGFLTISTNIVECANSWDGGRWESRMNLNEHIGKLRQSASTLIAECRQAPFGGASLIIGGSPLIYRSIWMKFTQSARDAHLSKVGIDPAGVVTLPKLPEVLCMGRTQGEFAALITSTRDLNVEKRPDNSFLIIHRETDDSVIVRRIDSVLTCKHSRCHRVTSNPICAHLLAVFLNAEFGRDEAVKHSSYLLNMDAYRLKQSFDDAKGGKKGGIRRWGGESTKSSHGRVCLAVEQGDMVTDASPQFLNLKPQTRRPLALPPPSRTRQTDGMDEDYTQSDQLDMDVTYPATDDTISFTEAPSENKESMFTRLKTAGRIYNEEKKREAEKRKMMFDEEDDETTVNVVVESSVKPANLGNEMVEAASSTEKYDLGDFVTPSVLPPKTNLHHNDNPFIIGSIIEKVPVNVVSRRTCVACRAPLPSSSSNPNIVIFHLERVQTNFNGDRIIRTLMAITHASRKCLRSRYPYSHKGMLLASQQLILRQTEADKLFLLKEFDVDLNSLGVAIRYVAHPRFKVSFKKDPSFLSDSFYRNLQVSARENRRFKIDRIFIHFHRHHLELFPRIALLWGRNMRQRAYELIQIAHPDQRQNLE</sequence>
<feature type="compositionally biased region" description="Polar residues" evidence="1">
    <location>
        <begin position="96"/>
        <end position="106"/>
    </location>
</feature>
<keyword evidence="3" id="KW-1185">Reference proteome</keyword>
<feature type="region of interest" description="Disordered" evidence="1">
    <location>
        <begin position="80"/>
        <end position="137"/>
    </location>
</feature>
<organism evidence="2 3">
    <name type="scientific">Pristionchus pacificus</name>
    <name type="common">Parasitic nematode worm</name>
    <dbReference type="NCBI Taxonomy" id="54126"/>
    <lineage>
        <taxon>Eukaryota</taxon>
        <taxon>Metazoa</taxon>
        <taxon>Ecdysozoa</taxon>
        <taxon>Nematoda</taxon>
        <taxon>Chromadorea</taxon>
        <taxon>Rhabditida</taxon>
        <taxon>Rhabditina</taxon>
        <taxon>Diplogasteromorpha</taxon>
        <taxon>Diplogasteroidea</taxon>
        <taxon>Neodiplogasteridae</taxon>
        <taxon>Pristionchus</taxon>
    </lineage>
</organism>
<feature type="region of interest" description="Disordered" evidence="1">
    <location>
        <begin position="874"/>
        <end position="899"/>
    </location>
</feature>
<feature type="compositionally biased region" description="Acidic residues" evidence="1">
    <location>
        <begin position="115"/>
        <end position="126"/>
    </location>
</feature>
<evidence type="ECO:0000313" key="2">
    <source>
        <dbReference type="EnsemblMetazoa" id="PPA35798.1"/>
    </source>
</evidence>
<gene>
    <name evidence="2" type="primary">WBGene00274167</name>
</gene>
<dbReference type="EnsemblMetazoa" id="PPA35798.1">
    <property type="protein sequence ID" value="PPA35798.1"/>
    <property type="gene ID" value="WBGene00274167"/>
</dbReference>
<name>A0A2A6BMD6_PRIPA</name>
<dbReference type="InterPro" id="IPR038460">
    <property type="entry name" value="AcetylCoA_hyd_C_sf"/>
</dbReference>